<keyword evidence="7" id="KW-1185">Reference proteome</keyword>
<feature type="domain" description="Flavodoxin-like fold" evidence="5">
    <location>
        <begin position="2"/>
        <end position="178"/>
    </location>
</feature>
<dbReference type="PANTHER" id="PTHR46305:SF3">
    <property type="entry name" value="NADPH:QUINONE OXIDOREDUCTASE MDAB"/>
    <property type="match status" value="1"/>
</dbReference>
<dbReference type="OrthoDB" id="9798454at2"/>
<proteinExistence type="inferred from homology"/>
<dbReference type="PANTHER" id="PTHR46305">
    <property type="match status" value="1"/>
</dbReference>
<reference evidence="6 7" key="1">
    <citation type="submission" date="2017-10" db="EMBL/GenBank/DDBJ databases">
        <title>Frigbacter circumglobatus gen. nov. sp. nov., isolated from sediment cultured in situ.</title>
        <authorList>
            <person name="Zhao Z."/>
        </authorList>
    </citation>
    <scope>NUCLEOTIDE SEQUENCE [LARGE SCALE GENOMIC DNA]</scope>
    <source>
        <strain evidence="6 7">ZYL</strain>
    </source>
</reference>
<evidence type="ECO:0000313" key="7">
    <source>
        <dbReference type="Proteomes" id="UP000229730"/>
    </source>
</evidence>
<dbReference type="AlphaFoldDB" id="A0A2G4YM07"/>
<dbReference type="Gene3D" id="3.40.50.360">
    <property type="match status" value="1"/>
</dbReference>
<dbReference type="InterPro" id="IPR003680">
    <property type="entry name" value="Flavodoxin_fold"/>
</dbReference>
<dbReference type="SUPFAM" id="SSF52218">
    <property type="entry name" value="Flavoproteins"/>
    <property type="match status" value="1"/>
</dbReference>
<dbReference type="FunCoup" id="A0A2G4YM07">
    <property type="interactions" value="2"/>
</dbReference>
<gene>
    <name evidence="6" type="ORF">CRD36_17450</name>
</gene>
<evidence type="ECO:0000256" key="3">
    <source>
        <dbReference type="ARBA" id="ARBA00022827"/>
    </source>
</evidence>
<organism evidence="6 7">
    <name type="scientific">Paremcibacter congregatus</name>
    <dbReference type="NCBI Taxonomy" id="2043170"/>
    <lineage>
        <taxon>Bacteria</taxon>
        <taxon>Pseudomonadati</taxon>
        <taxon>Pseudomonadota</taxon>
        <taxon>Alphaproteobacteria</taxon>
        <taxon>Emcibacterales</taxon>
        <taxon>Emcibacteraceae</taxon>
        <taxon>Paremcibacter</taxon>
    </lineage>
</organism>
<comment type="similarity">
    <text evidence="4">Belongs to the oxidoreductase MdaB family.</text>
</comment>
<dbReference type="RefSeq" id="WP_099475245.1">
    <property type="nucleotide sequence ID" value="NZ_CP041025.1"/>
</dbReference>
<sequence>MKTILIISGQETTGAAKGNYNRGLARAARDFLAPHFTILTTDVEDSYDPQTEIEKFKQADAVIYQYPVFWFTVPSRLKHYIDQVYAYDVFFGQPEARYGSGGLMDGKKVMLSTTWNAPSDAFNDTTAFFEGLSVEEALLPMRKTHTYCGFTELPHFSVHDIVVNPDFEADRARLEDHLQAVFNL</sequence>
<dbReference type="InterPro" id="IPR052397">
    <property type="entry name" value="NADPH-QR_MdaB"/>
</dbReference>
<dbReference type="EMBL" id="PDEM01000033">
    <property type="protein sequence ID" value="PHZ83352.1"/>
    <property type="molecule type" value="Genomic_DNA"/>
</dbReference>
<dbReference type="InterPro" id="IPR029039">
    <property type="entry name" value="Flavoprotein-like_sf"/>
</dbReference>
<evidence type="ECO:0000313" key="6">
    <source>
        <dbReference type="EMBL" id="PHZ83352.1"/>
    </source>
</evidence>
<comment type="cofactor">
    <cofactor evidence="1">
        <name>FAD</name>
        <dbReference type="ChEBI" id="CHEBI:57692"/>
    </cofactor>
</comment>
<keyword evidence="2" id="KW-0285">Flavoprotein</keyword>
<dbReference type="InParanoid" id="A0A2G4YM07"/>
<evidence type="ECO:0000256" key="4">
    <source>
        <dbReference type="ARBA" id="ARBA00037981"/>
    </source>
</evidence>
<evidence type="ECO:0000256" key="2">
    <source>
        <dbReference type="ARBA" id="ARBA00022630"/>
    </source>
</evidence>
<dbReference type="Proteomes" id="UP000229730">
    <property type="component" value="Unassembled WGS sequence"/>
</dbReference>
<evidence type="ECO:0000256" key="1">
    <source>
        <dbReference type="ARBA" id="ARBA00001974"/>
    </source>
</evidence>
<keyword evidence="3" id="KW-0274">FAD</keyword>
<dbReference type="Pfam" id="PF02525">
    <property type="entry name" value="Flavodoxin_2"/>
    <property type="match status" value="1"/>
</dbReference>
<accession>A0A2G4YM07</accession>
<protein>
    <submittedName>
        <fullName evidence="6">NAD(P)H dehydrogenase</fullName>
    </submittedName>
</protein>
<evidence type="ECO:0000259" key="5">
    <source>
        <dbReference type="Pfam" id="PF02525"/>
    </source>
</evidence>
<name>A0A2G4YM07_9PROT</name>
<comment type="caution">
    <text evidence="6">The sequence shown here is derived from an EMBL/GenBank/DDBJ whole genome shotgun (WGS) entry which is preliminary data.</text>
</comment>